<reference evidence="2 3" key="1">
    <citation type="submission" date="2019-02" db="EMBL/GenBank/DDBJ databases">
        <title>Deep-cultivation of Planctomycetes and their phenomic and genomic characterization uncovers novel biology.</title>
        <authorList>
            <person name="Wiegand S."/>
            <person name="Jogler M."/>
            <person name="Boedeker C."/>
            <person name="Pinto D."/>
            <person name="Vollmers J."/>
            <person name="Rivas-Marin E."/>
            <person name="Kohn T."/>
            <person name="Peeters S.H."/>
            <person name="Heuer A."/>
            <person name="Rast P."/>
            <person name="Oberbeckmann S."/>
            <person name="Bunk B."/>
            <person name="Jeske O."/>
            <person name="Meyerdierks A."/>
            <person name="Storesund J.E."/>
            <person name="Kallscheuer N."/>
            <person name="Luecker S."/>
            <person name="Lage O.M."/>
            <person name="Pohl T."/>
            <person name="Merkel B.J."/>
            <person name="Hornburger P."/>
            <person name="Mueller R.-W."/>
            <person name="Bruemmer F."/>
            <person name="Labrenz M."/>
            <person name="Spormann A.M."/>
            <person name="Op Den Camp H."/>
            <person name="Overmann J."/>
            <person name="Amann R."/>
            <person name="Jetten M.S.M."/>
            <person name="Mascher T."/>
            <person name="Medema M.H."/>
            <person name="Devos D.P."/>
            <person name="Kaster A.-K."/>
            <person name="Ovreas L."/>
            <person name="Rohde M."/>
            <person name="Galperin M.Y."/>
            <person name="Jogler C."/>
        </authorList>
    </citation>
    <scope>NUCLEOTIDE SEQUENCE [LARGE SCALE GENOMIC DNA]</scope>
    <source>
        <strain evidence="2 3">Pla52o</strain>
    </source>
</reference>
<feature type="transmembrane region" description="Helical" evidence="1">
    <location>
        <begin position="127"/>
        <end position="146"/>
    </location>
</feature>
<organism evidence="2 3">
    <name type="scientific">Novipirellula galeiformis</name>
    <dbReference type="NCBI Taxonomy" id="2528004"/>
    <lineage>
        <taxon>Bacteria</taxon>
        <taxon>Pseudomonadati</taxon>
        <taxon>Planctomycetota</taxon>
        <taxon>Planctomycetia</taxon>
        <taxon>Pirellulales</taxon>
        <taxon>Pirellulaceae</taxon>
        <taxon>Novipirellula</taxon>
    </lineage>
</organism>
<evidence type="ECO:0000256" key="1">
    <source>
        <dbReference type="SAM" id="Phobius"/>
    </source>
</evidence>
<feature type="transmembrane region" description="Helical" evidence="1">
    <location>
        <begin position="172"/>
        <end position="190"/>
    </location>
</feature>
<keyword evidence="1" id="KW-1133">Transmembrane helix</keyword>
<feature type="transmembrane region" description="Helical" evidence="1">
    <location>
        <begin position="24"/>
        <end position="45"/>
    </location>
</feature>
<dbReference type="EMBL" id="SJPT01000026">
    <property type="protein sequence ID" value="TWU09909.1"/>
    <property type="molecule type" value="Genomic_DNA"/>
</dbReference>
<keyword evidence="1" id="KW-0812">Transmembrane</keyword>
<evidence type="ECO:0000313" key="2">
    <source>
        <dbReference type="EMBL" id="TWU09909.1"/>
    </source>
</evidence>
<dbReference type="Proteomes" id="UP000316304">
    <property type="component" value="Unassembled WGS sequence"/>
</dbReference>
<evidence type="ECO:0000313" key="3">
    <source>
        <dbReference type="Proteomes" id="UP000316304"/>
    </source>
</evidence>
<feature type="transmembrane region" description="Helical" evidence="1">
    <location>
        <begin position="52"/>
        <end position="73"/>
    </location>
</feature>
<keyword evidence="3" id="KW-1185">Reference proteome</keyword>
<protein>
    <submittedName>
        <fullName evidence="2">Uncharacterized protein</fullName>
    </submittedName>
</protein>
<feature type="transmembrane region" description="Helical" evidence="1">
    <location>
        <begin position="93"/>
        <end position="115"/>
    </location>
</feature>
<sequence>MPLLVAGIYYLRGQQPLPDKTQLWWIPAITGQLNLVVIVSAFSALTPIRRIAFFVFGTSYVVSLSFVSRALLYESWSLSFTTKTQHVANVLPGMLMSVLVCFTLVISSRLIFGVWARNHKKSRGEKIGIADLLIATLIVAAAIAVYQSYISTWVETDIRQHNERLKAMPHRIFGYSMRAGCCIGITLLALSRRHCIAGLALFASAIVLNPTLHATFMPSQIALFPIYSWSIVGCTLFAMRCAGYALRPRLEFTKADNQNQ</sequence>
<feature type="transmembrane region" description="Helical" evidence="1">
    <location>
        <begin position="226"/>
        <end position="246"/>
    </location>
</feature>
<feature type="transmembrane region" description="Helical" evidence="1">
    <location>
        <begin position="195"/>
        <end position="214"/>
    </location>
</feature>
<gene>
    <name evidence="2" type="ORF">Pla52o_58180</name>
</gene>
<name>A0A5C6BF51_9BACT</name>
<accession>A0A5C6BF51</accession>
<dbReference type="AlphaFoldDB" id="A0A5C6BF51"/>
<proteinExistence type="predicted"/>
<comment type="caution">
    <text evidence="2">The sequence shown here is derived from an EMBL/GenBank/DDBJ whole genome shotgun (WGS) entry which is preliminary data.</text>
</comment>
<keyword evidence="1" id="KW-0472">Membrane</keyword>